<reference evidence="1 2" key="1">
    <citation type="submission" date="2023-12" db="EMBL/GenBank/DDBJ databases">
        <title>Baltic Sea Cyanobacteria.</title>
        <authorList>
            <person name="Delbaje E."/>
            <person name="Fewer D.P."/>
            <person name="Shishido T.K."/>
        </authorList>
    </citation>
    <scope>NUCLEOTIDE SEQUENCE [LARGE SCALE GENOMIC DNA]</scope>
    <source>
        <strain evidence="1 2">UHCC 0139</strain>
    </source>
</reference>
<sequence>MNPLLAAQPPPERREAIGRAGLASLLAIASMDGPPSPIALRTITAIRDHLIRLPIRLEELEPLTPEQLAAAVPEPEWRERILRGMTVLALLEDEPGEIRLARLEATARALAIDDAPVRAFRHVLEHQFNLVRLDIMRRGFQRGAAAAYLHDEGPAGALQIARSILKREDPALARRYRALADLPHGSLGRAYLAFIDANGFSVPGELGGPPPPVVRHDCCHVLGGYGTSPSEECGVLGFQAGFGRNDPFFTILFALAQFQLGIGSTPVTAAETGQADPEVIFRGLEHGLGVTRDLISDWDPWDDFPLPLEEVRRQYGIRPRQAV</sequence>
<organism evidence="1 2">
    <name type="scientific">Cyanobium gracile UHCC 0139</name>
    <dbReference type="NCBI Taxonomy" id="3110308"/>
    <lineage>
        <taxon>Bacteria</taxon>
        <taxon>Bacillati</taxon>
        <taxon>Cyanobacteriota</taxon>
        <taxon>Cyanophyceae</taxon>
        <taxon>Synechococcales</taxon>
        <taxon>Prochlorococcaceae</taxon>
        <taxon>Cyanobium</taxon>
    </lineage>
</organism>
<gene>
    <name evidence="1" type="ORF">VB738_01710</name>
</gene>
<accession>A0ABU5RQD2</accession>
<evidence type="ECO:0008006" key="3">
    <source>
        <dbReference type="Google" id="ProtNLM"/>
    </source>
</evidence>
<evidence type="ECO:0000313" key="1">
    <source>
        <dbReference type="EMBL" id="MEA5389967.1"/>
    </source>
</evidence>
<name>A0ABU5RQD2_9CYAN</name>
<dbReference type="Proteomes" id="UP001304461">
    <property type="component" value="Unassembled WGS sequence"/>
</dbReference>
<dbReference type="EMBL" id="JAYGHX010000001">
    <property type="protein sequence ID" value="MEA5389967.1"/>
    <property type="molecule type" value="Genomic_DNA"/>
</dbReference>
<proteinExistence type="predicted"/>
<dbReference type="RefSeq" id="WP_323304092.1">
    <property type="nucleotide sequence ID" value="NZ_JAYGHX010000001.1"/>
</dbReference>
<evidence type="ECO:0000313" key="2">
    <source>
        <dbReference type="Proteomes" id="UP001304461"/>
    </source>
</evidence>
<comment type="caution">
    <text evidence="1">The sequence shown here is derived from an EMBL/GenBank/DDBJ whole genome shotgun (WGS) entry which is preliminary data.</text>
</comment>
<protein>
    <recommendedName>
        <fullName evidence="3">TerB family tellurite resistance protein</fullName>
    </recommendedName>
</protein>
<keyword evidence="2" id="KW-1185">Reference proteome</keyword>